<dbReference type="Gene3D" id="1.10.1670.10">
    <property type="entry name" value="Helix-hairpin-Helix base-excision DNA repair enzymes (C-terminal)"/>
    <property type="match status" value="1"/>
</dbReference>
<keyword evidence="8" id="KW-1185">Reference proteome</keyword>
<dbReference type="EMBL" id="JAYXHS010000005">
    <property type="protein sequence ID" value="MEC5388323.1"/>
    <property type="molecule type" value="Genomic_DNA"/>
</dbReference>
<reference evidence="7 8" key="1">
    <citation type="submission" date="2024-01" db="EMBL/GenBank/DDBJ databases">
        <title>Uliginosibacterium soil sp. nov.</title>
        <authorList>
            <person name="Lv Y."/>
        </authorList>
    </citation>
    <scope>NUCLEOTIDE SEQUENCE [LARGE SCALE GENOMIC DNA]</scope>
    <source>
        <strain evidence="7 8">H3</strain>
    </source>
</reference>
<sequence>MPHSIPLPANYRADEVLAFHGRDPSQLAERLGEGVLRKGLMFDGKPAMLTIALTEHEARHALDIDGAGDDDTSAVQADAIVRHMLGLHLQPEPFEESVADDALLGAVVRRQRGLRIPQTATAFEALTWAIIGQQIGLGFAITLRRRLIESGGARHSSGLACYPGASEVARMSADALGQLQFSRAKSEALIRVARLVEDGKLDLPSLAMAEPEVVFEVLTAIKGIGPWTANYVLMRGLGAVDCSLHGDAAVRAAIVRITGHAHKLDQAEAQRVLAQYSPWRSLAAAHLWASHLLPA</sequence>
<dbReference type="InterPro" id="IPR037046">
    <property type="entry name" value="AlkA_N_sf"/>
</dbReference>
<dbReference type="Proteomes" id="UP001331561">
    <property type="component" value="Unassembled WGS sequence"/>
</dbReference>
<keyword evidence="3" id="KW-0227">DNA damage</keyword>
<dbReference type="InterPro" id="IPR010316">
    <property type="entry name" value="AlkA_N"/>
</dbReference>
<protein>
    <recommendedName>
        <fullName evidence="2">DNA-3-methyladenine glycosylase II</fullName>
        <ecNumber evidence="2">3.2.2.21</ecNumber>
    </recommendedName>
</protein>
<evidence type="ECO:0000259" key="5">
    <source>
        <dbReference type="SMART" id="SM00478"/>
    </source>
</evidence>
<comment type="caution">
    <text evidence="7">The sequence shown here is derived from an EMBL/GenBank/DDBJ whole genome shotgun (WGS) entry which is preliminary data.</text>
</comment>
<evidence type="ECO:0000313" key="7">
    <source>
        <dbReference type="EMBL" id="MEC5388323.1"/>
    </source>
</evidence>
<dbReference type="Gene3D" id="1.10.340.30">
    <property type="entry name" value="Hypothetical protein, domain 2"/>
    <property type="match status" value="1"/>
</dbReference>
<keyword evidence="4" id="KW-0234">DNA repair</keyword>
<evidence type="ECO:0000256" key="3">
    <source>
        <dbReference type="ARBA" id="ARBA00022763"/>
    </source>
</evidence>
<evidence type="ECO:0000256" key="4">
    <source>
        <dbReference type="ARBA" id="ARBA00023204"/>
    </source>
</evidence>
<accession>A0ABU6K8W6</accession>
<dbReference type="SUPFAM" id="SSF48150">
    <property type="entry name" value="DNA-glycosylase"/>
    <property type="match status" value="1"/>
</dbReference>
<dbReference type="InterPro" id="IPR051912">
    <property type="entry name" value="Alkylbase_DNA_Glycosylase/TA"/>
</dbReference>
<comment type="catalytic activity">
    <reaction evidence="1">
        <text>Hydrolysis of alkylated DNA, releasing 3-methyladenine, 3-methylguanine, 7-methylguanine and 7-methyladenine.</text>
        <dbReference type="EC" id="3.2.2.21"/>
    </reaction>
</comment>
<dbReference type="PANTHER" id="PTHR43003">
    <property type="entry name" value="DNA-3-METHYLADENINE GLYCOSYLASE"/>
    <property type="match status" value="1"/>
</dbReference>
<dbReference type="SMART" id="SM00478">
    <property type="entry name" value="ENDO3c"/>
    <property type="match status" value="1"/>
</dbReference>
<dbReference type="PANTHER" id="PTHR43003:SF5">
    <property type="entry name" value="DNA-3-METHYLADENINE GLYCOSYLASE"/>
    <property type="match status" value="1"/>
</dbReference>
<dbReference type="CDD" id="cd00056">
    <property type="entry name" value="ENDO3c"/>
    <property type="match status" value="1"/>
</dbReference>
<evidence type="ECO:0000256" key="1">
    <source>
        <dbReference type="ARBA" id="ARBA00000086"/>
    </source>
</evidence>
<dbReference type="InterPro" id="IPR023170">
    <property type="entry name" value="HhH_base_excis_C"/>
</dbReference>
<evidence type="ECO:0000313" key="8">
    <source>
        <dbReference type="Proteomes" id="UP001331561"/>
    </source>
</evidence>
<dbReference type="EC" id="3.2.2.21" evidence="2"/>
<dbReference type="InterPro" id="IPR011257">
    <property type="entry name" value="DNA_glycosylase"/>
</dbReference>
<gene>
    <name evidence="7" type="ORF">VVD49_21500</name>
</gene>
<evidence type="ECO:0000259" key="6">
    <source>
        <dbReference type="SMART" id="SM01009"/>
    </source>
</evidence>
<dbReference type="Pfam" id="PF06029">
    <property type="entry name" value="AlkA_N"/>
    <property type="match status" value="1"/>
</dbReference>
<feature type="domain" description="HhH-GPD" evidence="5">
    <location>
        <begin position="131"/>
        <end position="292"/>
    </location>
</feature>
<dbReference type="RefSeq" id="WP_327601295.1">
    <property type="nucleotide sequence ID" value="NZ_JAYXHS010000005.1"/>
</dbReference>
<proteinExistence type="predicted"/>
<dbReference type="Gene3D" id="3.30.310.20">
    <property type="entry name" value="DNA-3-methyladenine glycosylase AlkA, N-terminal domain"/>
    <property type="match status" value="1"/>
</dbReference>
<organism evidence="7 8">
    <name type="scientific">Uliginosibacterium silvisoli</name>
    <dbReference type="NCBI Taxonomy" id="3114758"/>
    <lineage>
        <taxon>Bacteria</taxon>
        <taxon>Pseudomonadati</taxon>
        <taxon>Pseudomonadota</taxon>
        <taxon>Betaproteobacteria</taxon>
        <taxon>Rhodocyclales</taxon>
        <taxon>Zoogloeaceae</taxon>
        <taxon>Uliginosibacterium</taxon>
    </lineage>
</organism>
<dbReference type="InterPro" id="IPR003265">
    <property type="entry name" value="HhH-GPD_domain"/>
</dbReference>
<evidence type="ECO:0000256" key="2">
    <source>
        <dbReference type="ARBA" id="ARBA00012000"/>
    </source>
</evidence>
<feature type="domain" description="DNA-3-methyladenine glycosylase AlkA N-terminal" evidence="6">
    <location>
        <begin position="4"/>
        <end position="121"/>
    </location>
</feature>
<dbReference type="SMART" id="SM01009">
    <property type="entry name" value="AlkA_N"/>
    <property type="match status" value="1"/>
</dbReference>
<name>A0ABU6K8W6_9RHOO</name>